<evidence type="ECO:0000256" key="8">
    <source>
        <dbReference type="ARBA" id="ARBA00029556"/>
    </source>
</evidence>
<keyword evidence="6 9" id="KW-1133">Transmembrane helix</keyword>
<comment type="function">
    <text evidence="9">Essential component of the signal peptidase complex (SPC) which catalyzes the cleavage of N-terminal signal sequences from nascent proteins as they are translocated into the lumen of the endoplasmic reticulum. Essential for the SPC catalytic activity, possibly by stabilizing and positioning the active center of the complex close to the lumenal surface.</text>
</comment>
<reference evidence="10 11" key="1">
    <citation type="submission" date="2024-06" db="EMBL/GenBank/DDBJ databases">
        <authorList>
            <person name="Kraege A."/>
            <person name="Thomma B."/>
        </authorList>
    </citation>
    <scope>NUCLEOTIDE SEQUENCE [LARGE SCALE GENOMIC DNA]</scope>
</reference>
<evidence type="ECO:0000256" key="4">
    <source>
        <dbReference type="ARBA" id="ARBA00022824"/>
    </source>
</evidence>
<comment type="caution">
    <text evidence="10">The sequence shown here is derived from an EMBL/GenBank/DDBJ whole genome shotgun (WGS) entry which is preliminary data.</text>
</comment>
<organism evidence="10 11">
    <name type="scientific">Coccomyxa viridis</name>
    <dbReference type="NCBI Taxonomy" id="1274662"/>
    <lineage>
        <taxon>Eukaryota</taxon>
        <taxon>Viridiplantae</taxon>
        <taxon>Chlorophyta</taxon>
        <taxon>core chlorophytes</taxon>
        <taxon>Trebouxiophyceae</taxon>
        <taxon>Trebouxiophyceae incertae sedis</taxon>
        <taxon>Coccomyxaceae</taxon>
        <taxon>Coccomyxa</taxon>
    </lineage>
</organism>
<evidence type="ECO:0000256" key="6">
    <source>
        <dbReference type="ARBA" id="ARBA00022989"/>
    </source>
</evidence>
<gene>
    <name evidence="10" type="primary">g10537</name>
    <name evidence="10" type="ORF">VP750_LOCUS9452</name>
</gene>
<comment type="subcellular location">
    <subcellularLocation>
        <location evidence="1">Endoplasmic reticulum membrane</location>
        <topology evidence="1">Single-pass type II membrane protein</topology>
    </subcellularLocation>
</comment>
<comment type="similarity">
    <text evidence="2 9">Belongs to the SPCS3 family.</text>
</comment>
<dbReference type="PANTHER" id="PTHR12804:SF0">
    <property type="entry name" value="SIGNAL PEPTIDASE COMPLEX SUBUNIT 3"/>
    <property type="match status" value="1"/>
</dbReference>
<evidence type="ECO:0000313" key="11">
    <source>
        <dbReference type="Proteomes" id="UP001497392"/>
    </source>
</evidence>
<evidence type="ECO:0000313" key="10">
    <source>
        <dbReference type="EMBL" id="CAL5227546.1"/>
    </source>
</evidence>
<dbReference type="InterPro" id="IPR007653">
    <property type="entry name" value="SPC3"/>
</dbReference>
<evidence type="ECO:0000256" key="9">
    <source>
        <dbReference type="PIRNR" id="PIRNR016089"/>
    </source>
</evidence>
<keyword evidence="4 9" id="KW-0256">Endoplasmic reticulum</keyword>
<evidence type="ECO:0000256" key="2">
    <source>
        <dbReference type="ARBA" id="ARBA00009289"/>
    </source>
</evidence>
<proteinExistence type="inferred from homology"/>
<evidence type="ECO:0000256" key="1">
    <source>
        <dbReference type="ARBA" id="ARBA00004648"/>
    </source>
</evidence>
<sequence>MHTYLYRLNTLFTIASTTLAVICVATSLTDWTIRPDPKVKLAVQSYDGLQKEYRNDRAWLTVDVEADLRSVFHWNTKQAFVYITADFKTAQNAVNEVMIWSRIVQEKGNANVRELVRLEYPYALTDPSYSMRNLTCDLHLDWETVPVVGVLHRSRRSFGEFVFPGDYFRTKAVPRNSNSGW</sequence>
<dbReference type="PANTHER" id="PTHR12804">
    <property type="entry name" value="MICROSOMAL SIGNAL PEPTIDASE 23 KD SUBUNIT SPC22/23"/>
    <property type="match status" value="1"/>
</dbReference>
<keyword evidence="5 9" id="KW-0735">Signal-anchor</keyword>
<name>A0ABP1G9U6_9CHLO</name>
<dbReference type="Pfam" id="PF04573">
    <property type="entry name" value="SPC22"/>
    <property type="match status" value="1"/>
</dbReference>
<dbReference type="EMBL" id="CAXHTA020000017">
    <property type="protein sequence ID" value="CAL5227546.1"/>
    <property type="molecule type" value="Genomic_DNA"/>
</dbReference>
<keyword evidence="11" id="KW-1185">Reference proteome</keyword>
<protein>
    <recommendedName>
        <fullName evidence="8 9">Signal peptidase complex subunit 3</fullName>
    </recommendedName>
    <alternativeName>
        <fullName evidence="9">Microsomal signal peptidase 22 kDa subunit</fullName>
    </alternativeName>
</protein>
<dbReference type="Proteomes" id="UP001497392">
    <property type="component" value="Unassembled WGS sequence"/>
</dbReference>
<keyword evidence="3 9" id="KW-0812">Transmembrane</keyword>
<keyword evidence="7 9" id="KW-0472">Membrane</keyword>
<evidence type="ECO:0000256" key="5">
    <source>
        <dbReference type="ARBA" id="ARBA00022968"/>
    </source>
</evidence>
<evidence type="ECO:0000256" key="3">
    <source>
        <dbReference type="ARBA" id="ARBA00022692"/>
    </source>
</evidence>
<evidence type="ECO:0000256" key="7">
    <source>
        <dbReference type="ARBA" id="ARBA00023136"/>
    </source>
</evidence>
<dbReference type="PIRSF" id="PIRSF016089">
    <property type="entry name" value="SPC22"/>
    <property type="match status" value="1"/>
</dbReference>
<accession>A0ABP1G9U6</accession>